<evidence type="ECO:0000256" key="4">
    <source>
        <dbReference type="ARBA" id="ARBA00013269"/>
    </source>
</evidence>
<evidence type="ECO:0000256" key="3">
    <source>
        <dbReference type="ARBA" id="ARBA00010763"/>
    </source>
</evidence>
<comment type="catalytic activity">
    <reaction evidence="8">
        <text>adenylyl-molybdopterin + molybdate = Mo-molybdopterin + AMP + H(+)</text>
        <dbReference type="Rhea" id="RHEA:35047"/>
        <dbReference type="ChEBI" id="CHEBI:15378"/>
        <dbReference type="ChEBI" id="CHEBI:36264"/>
        <dbReference type="ChEBI" id="CHEBI:62727"/>
        <dbReference type="ChEBI" id="CHEBI:71302"/>
        <dbReference type="ChEBI" id="CHEBI:456215"/>
        <dbReference type="EC" id="2.10.1.1"/>
    </reaction>
</comment>
<feature type="domain" description="MoaB/Mog" evidence="10">
    <location>
        <begin position="177"/>
        <end position="316"/>
    </location>
</feature>
<evidence type="ECO:0000256" key="5">
    <source>
        <dbReference type="ARBA" id="ARBA00021108"/>
    </source>
</evidence>
<dbReference type="InterPro" id="IPR005111">
    <property type="entry name" value="MoeA_C_domain_IV"/>
</dbReference>
<accession>A0A0E4C9P3</accession>
<sequence>MLVNITPEEAQQQILNHSRLLSEEQLPLLEAANRISSREIIADTNLPPYAQSAVDGYALAEKPANGKDTYWLNGYLKANDNTLVPIQEGQAVGVFTGGNIPLETWAVVPHERTITNNNHMQVTEIIKAGNNIKKVGEDYAQGDQLVARASLLTPAHLSLLAAYGQKNVVVYRKPQIAVLSLSGNVVPVDMIPAPGQIRDSNGPLLGALIQKDGGTVVSMQTSFGKTRLELKRWALSILDQIDVMVVIGGTYAATDNEARLLMEEIGAKILYWGVDIQPGSHTGASLLDSRLIIGLSGNPAACAVGYQLFVAPALRAMQGLSPYPKYLTAICSNGFPKKTGSRRFVRGQADWNENGLQVTVLPGQKPSMIRSLFNCNALIDLPAGSPPVEAGSNVSILWLDSTF</sequence>
<dbReference type="PANTHER" id="PTHR10192">
    <property type="entry name" value="MOLYBDOPTERIN BIOSYNTHESIS PROTEIN"/>
    <property type="match status" value="1"/>
</dbReference>
<dbReference type="InterPro" id="IPR036688">
    <property type="entry name" value="MoeA_C_domain_IV_sf"/>
</dbReference>
<keyword evidence="6 9" id="KW-0500">Molybdenum</keyword>
<dbReference type="GO" id="GO:0006777">
    <property type="term" value="P:Mo-molybdopterin cofactor biosynthetic process"/>
    <property type="evidence" value="ECO:0007669"/>
    <property type="project" value="UniProtKB-UniRule"/>
</dbReference>
<dbReference type="Gene3D" id="3.40.980.10">
    <property type="entry name" value="MoaB/Mog-like domain"/>
    <property type="match status" value="1"/>
</dbReference>
<dbReference type="Proteomes" id="UP000045545">
    <property type="component" value="Unassembled WGS sequence"/>
</dbReference>
<keyword evidence="7 9" id="KW-0501">Molybdenum cofactor biosynthesis</keyword>
<keyword evidence="9" id="KW-0460">Magnesium</keyword>
<dbReference type="GO" id="GO:0005829">
    <property type="term" value="C:cytosol"/>
    <property type="evidence" value="ECO:0007669"/>
    <property type="project" value="TreeGrafter"/>
</dbReference>
<comment type="pathway">
    <text evidence="2 9">Cofactor biosynthesis; molybdopterin biosynthesis.</text>
</comment>
<dbReference type="SUPFAM" id="SSF63867">
    <property type="entry name" value="MoeA C-terminal domain-like"/>
    <property type="match status" value="1"/>
</dbReference>
<name>A0A0E4C9P3_9FIRM</name>
<dbReference type="SUPFAM" id="SSF53218">
    <property type="entry name" value="Molybdenum cofactor biosynthesis proteins"/>
    <property type="match status" value="1"/>
</dbReference>
<dbReference type="SUPFAM" id="SSF63882">
    <property type="entry name" value="MoeA N-terminal region -like"/>
    <property type="match status" value="1"/>
</dbReference>
<dbReference type="EMBL" id="CGIH01000049">
    <property type="protein sequence ID" value="CFY06150.1"/>
    <property type="molecule type" value="Genomic_DNA"/>
</dbReference>
<dbReference type="UniPathway" id="UPA00344"/>
<evidence type="ECO:0000259" key="10">
    <source>
        <dbReference type="SMART" id="SM00852"/>
    </source>
</evidence>
<dbReference type="Pfam" id="PF00994">
    <property type="entry name" value="MoCF_biosynth"/>
    <property type="match status" value="1"/>
</dbReference>
<comment type="cofactor">
    <cofactor evidence="9">
        <name>Mg(2+)</name>
        <dbReference type="ChEBI" id="CHEBI:18420"/>
    </cofactor>
</comment>
<comment type="function">
    <text evidence="1 9">Catalyzes the insertion of molybdate into adenylated molybdopterin with the concomitant release of AMP.</text>
</comment>
<evidence type="ECO:0000256" key="6">
    <source>
        <dbReference type="ARBA" id="ARBA00022505"/>
    </source>
</evidence>
<dbReference type="Pfam" id="PF03454">
    <property type="entry name" value="MoeA_C"/>
    <property type="match status" value="1"/>
</dbReference>
<dbReference type="PANTHER" id="PTHR10192:SF5">
    <property type="entry name" value="GEPHYRIN"/>
    <property type="match status" value="1"/>
</dbReference>
<keyword evidence="9" id="KW-0479">Metal-binding</keyword>
<evidence type="ECO:0000256" key="7">
    <source>
        <dbReference type="ARBA" id="ARBA00023150"/>
    </source>
</evidence>
<dbReference type="InterPro" id="IPR036425">
    <property type="entry name" value="MoaB/Mog-like_dom_sf"/>
</dbReference>
<dbReference type="SMART" id="SM00852">
    <property type="entry name" value="MoCF_biosynth"/>
    <property type="match status" value="1"/>
</dbReference>
<keyword evidence="12" id="KW-1185">Reference proteome</keyword>
<dbReference type="OrthoDB" id="9804758at2"/>
<dbReference type="InterPro" id="IPR038987">
    <property type="entry name" value="MoeA-like"/>
</dbReference>
<protein>
    <recommendedName>
        <fullName evidence="5 9">Molybdopterin molybdenumtransferase</fullName>
        <ecNumber evidence="4 9">2.10.1.1</ecNumber>
    </recommendedName>
</protein>
<dbReference type="EC" id="2.10.1.1" evidence="4 9"/>
<dbReference type="Gene3D" id="2.170.190.11">
    <property type="entry name" value="Molybdopterin biosynthesis moea protein, domain 3"/>
    <property type="match status" value="1"/>
</dbReference>
<dbReference type="AlphaFoldDB" id="A0A0E4C9P3"/>
<gene>
    <name evidence="11" type="ORF">2528</name>
</gene>
<evidence type="ECO:0000256" key="8">
    <source>
        <dbReference type="ARBA" id="ARBA00047317"/>
    </source>
</evidence>
<dbReference type="RefSeq" id="WP_046499838.1">
    <property type="nucleotide sequence ID" value="NZ_CGIH01000049.1"/>
</dbReference>
<dbReference type="InterPro" id="IPR001453">
    <property type="entry name" value="MoaB/Mog_dom"/>
</dbReference>
<dbReference type="Gene3D" id="3.90.105.10">
    <property type="entry name" value="Molybdopterin biosynthesis moea protein, domain 2"/>
    <property type="match status" value="1"/>
</dbReference>
<evidence type="ECO:0000256" key="2">
    <source>
        <dbReference type="ARBA" id="ARBA00005046"/>
    </source>
</evidence>
<organism evidence="11 12">
    <name type="scientific">Syntrophomonas zehnderi OL-4</name>
    <dbReference type="NCBI Taxonomy" id="690567"/>
    <lineage>
        <taxon>Bacteria</taxon>
        <taxon>Bacillati</taxon>
        <taxon>Bacillota</taxon>
        <taxon>Clostridia</taxon>
        <taxon>Eubacteriales</taxon>
        <taxon>Syntrophomonadaceae</taxon>
        <taxon>Syntrophomonas</taxon>
    </lineage>
</organism>
<dbReference type="Pfam" id="PF03453">
    <property type="entry name" value="MoeA_N"/>
    <property type="match status" value="1"/>
</dbReference>
<evidence type="ECO:0000313" key="12">
    <source>
        <dbReference type="Proteomes" id="UP000045545"/>
    </source>
</evidence>
<dbReference type="GO" id="GO:0061599">
    <property type="term" value="F:molybdopterin molybdotransferase activity"/>
    <property type="evidence" value="ECO:0007669"/>
    <property type="project" value="UniProtKB-UniRule"/>
</dbReference>
<dbReference type="InterPro" id="IPR036135">
    <property type="entry name" value="MoeA_linker/N_sf"/>
</dbReference>
<comment type="similarity">
    <text evidence="3 9">Belongs to the MoeA family.</text>
</comment>
<reference evidence="11 12" key="1">
    <citation type="submission" date="2015-03" db="EMBL/GenBank/DDBJ databases">
        <authorList>
            <person name="Murphy D."/>
        </authorList>
    </citation>
    <scope>NUCLEOTIDE SEQUENCE [LARGE SCALE GENOMIC DNA]</scope>
    <source>
        <strain evidence="11 12">OL-4</strain>
    </source>
</reference>
<proteinExistence type="inferred from homology"/>
<keyword evidence="9" id="KW-0808">Transferase</keyword>
<evidence type="ECO:0000313" key="11">
    <source>
        <dbReference type="EMBL" id="CFY06150.1"/>
    </source>
</evidence>
<dbReference type="InterPro" id="IPR005110">
    <property type="entry name" value="MoeA_linker/N"/>
</dbReference>
<dbReference type="CDD" id="cd00887">
    <property type="entry name" value="MoeA"/>
    <property type="match status" value="1"/>
</dbReference>
<dbReference type="STRING" id="690567.2528"/>
<evidence type="ECO:0000256" key="9">
    <source>
        <dbReference type="RuleBase" id="RU365090"/>
    </source>
</evidence>
<evidence type="ECO:0000256" key="1">
    <source>
        <dbReference type="ARBA" id="ARBA00002901"/>
    </source>
</evidence>
<dbReference type="GO" id="GO:0046872">
    <property type="term" value="F:metal ion binding"/>
    <property type="evidence" value="ECO:0007669"/>
    <property type="project" value="UniProtKB-UniRule"/>
</dbReference>
<dbReference type="Gene3D" id="2.40.340.10">
    <property type="entry name" value="MoeA, C-terminal, domain IV"/>
    <property type="match status" value="1"/>
</dbReference>